<name>A7HMH1_FERNB</name>
<keyword evidence="5 6" id="KW-0472">Membrane</keyword>
<reference evidence="7 8" key="2">
    <citation type="journal article" date="2009" name="Proc. Natl. Acad. Sci. U.S.A.">
        <title>On the chimeric nature, thermophilic origin, and phylogenetic placement of the Thermotogales.</title>
        <authorList>
            <person name="Zhaxybayeva O."/>
            <person name="Swithers K.S."/>
            <person name="Lapierre P."/>
            <person name="Fournier G.P."/>
            <person name="Bickhart D.M."/>
            <person name="DeBoy R.T."/>
            <person name="Nelson K.E."/>
            <person name="Nesbo C.L."/>
            <person name="Doolittle W.F."/>
            <person name="Gogarten J.P."/>
            <person name="Noll K.M."/>
        </authorList>
    </citation>
    <scope>NUCLEOTIDE SEQUENCE [LARGE SCALE GENOMIC DNA]</scope>
    <source>
        <strain evidence="8">ATCC 35602 / DSM 5306 / Rt17-B1</strain>
    </source>
</reference>
<protein>
    <submittedName>
        <fullName evidence="7">Cobalt transport protein</fullName>
    </submittedName>
</protein>
<keyword evidence="3 6" id="KW-0812">Transmembrane</keyword>
<evidence type="ECO:0000256" key="6">
    <source>
        <dbReference type="SAM" id="Phobius"/>
    </source>
</evidence>
<comment type="subcellular location">
    <subcellularLocation>
        <location evidence="1">Membrane</location>
        <topology evidence="1">Multi-pass membrane protein</topology>
    </subcellularLocation>
</comment>
<evidence type="ECO:0000313" key="8">
    <source>
        <dbReference type="Proteomes" id="UP000002415"/>
    </source>
</evidence>
<dbReference type="EMBL" id="CP000771">
    <property type="protein sequence ID" value="ABS61104.1"/>
    <property type="molecule type" value="Genomic_DNA"/>
</dbReference>
<dbReference type="CDD" id="cd16914">
    <property type="entry name" value="EcfT"/>
    <property type="match status" value="1"/>
</dbReference>
<sequence length="259" mass="29095">MKVLSLYVEGDSLVHKLAPVTKLVYAVTSVIITLLFPSLLVGSLFVVLSFILSLNARIMKHMLTLLAVVLVLSISILIIQVLFNPSNQTVIFEIGNIKFYKEGLVHAFVLILRLYNMIISFGILILTTKPSDLVNNLVQRGLSPKFGYILSSVLQVIPQMLSTTSTIIDAQRSRGLETEGNFFRKMKAFVALLGPLVLSSLVEARERAMAIEVRGFDIQGKRTMLNEIRETNLDKFILNILRISLVFAIVWRIVLWVIH</sequence>
<dbReference type="InterPro" id="IPR003339">
    <property type="entry name" value="ABC/ECF_trnsptr_transmembrane"/>
</dbReference>
<feature type="transmembrane region" description="Helical" evidence="6">
    <location>
        <begin position="23"/>
        <end position="51"/>
    </location>
</feature>
<dbReference type="OrthoDB" id="166227at2"/>
<keyword evidence="4 6" id="KW-1133">Transmembrane helix</keyword>
<dbReference type="GO" id="GO:0005886">
    <property type="term" value="C:plasma membrane"/>
    <property type="evidence" value="ECO:0007669"/>
    <property type="project" value="UniProtKB-ARBA"/>
</dbReference>
<dbReference type="InterPro" id="IPR051611">
    <property type="entry name" value="ECF_transporter_component"/>
</dbReference>
<dbReference type="Pfam" id="PF02361">
    <property type="entry name" value="CbiQ"/>
    <property type="match status" value="1"/>
</dbReference>
<feature type="transmembrane region" description="Helical" evidence="6">
    <location>
        <begin position="103"/>
        <end position="126"/>
    </location>
</feature>
<gene>
    <name evidence="7" type="ordered locus">Fnod_1257</name>
</gene>
<feature type="transmembrane region" description="Helical" evidence="6">
    <location>
        <begin position="63"/>
        <end position="83"/>
    </location>
</feature>
<evidence type="ECO:0000256" key="2">
    <source>
        <dbReference type="ARBA" id="ARBA00022475"/>
    </source>
</evidence>
<evidence type="ECO:0000256" key="4">
    <source>
        <dbReference type="ARBA" id="ARBA00022989"/>
    </source>
</evidence>
<dbReference type="HOGENOM" id="CLU_056469_2_3_0"/>
<feature type="transmembrane region" description="Helical" evidence="6">
    <location>
        <begin position="236"/>
        <end position="258"/>
    </location>
</feature>
<dbReference type="STRING" id="381764.Fnod_1257"/>
<accession>A7HMH1</accession>
<evidence type="ECO:0000313" key="7">
    <source>
        <dbReference type="EMBL" id="ABS61104.1"/>
    </source>
</evidence>
<organism evidence="7 8">
    <name type="scientific">Fervidobacterium nodosum (strain ATCC 35602 / DSM 5306 / Rt17-B1)</name>
    <dbReference type="NCBI Taxonomy" id="381764"/>
    <lineage>
        <taxon>Bacteria</taxon>
        <taxon>Thermotogati</taxon>
        <taxon>Thermotogota</taxon>
        <taxon>Thermotogae</taxon>
        <taxon>Thermotogales</taxon>
        <taxon>Fervidobacteriaceae</taxon>
        <taxon>Fervidobacterium</taxon>
    </lineage>
</organism>
<dbReference type="Proteomes" id="UP000002415">
    <property type="component" value="Chromosome"/>
</dbReference>
<keyword evidence="8" id="KW-1185">Reference proteome</keyword>
<dbReference type="AlphaFoldDB" id="A7HMH1"/>
<evidence type="ECO:0000256" key="3">
    <source>
        <dbReference type="ARBA" id="ARBA00022692"/>
    </source>
</evidence>
<evidence type="ECO:0000256" key="5">
    <source>
        <dbReference type="ARBA" id="ARBA00023136"/>
    </source>
</evidence>
<dbReference type="PANTHER" id="PTHR34857:SF2">
    <property type="entry name" value="SLL0384 PROTEIN"/>
    <property type="match status" value="1"/>
</dbReference>
<evidence type="ECO:0000256" key="1">
    <source>
        <dbReference type="ARBA" id="ARBA00004141"/>
    </source>
</evidence>
<proteinExistence type="predicted"/>
<dbReference type="PANTHER" id="PTHR34857">
    <property type="entry name" value="SLL0384 PROTEIN"/>
    <property type="match status" value="1"/>
</dbReference>
<dbReference type="KEGG" id="fno:Fnod_1257"/>
<dbReference type="eggNOG" id="COG0619">
    <property type="taxonomic scope" value="Bacteria"/>
</dbReference>
<keyword evidence="2" id="KW-1003">Cell membrane</keyword>
<reference evidence="7 8" key="1">
    <citation type="submission" date="2007-07" db="EMBL/GenBank/DDBJ databases">
        <title>Complete sequence of Fervidobacterium nodosum Rt17-B1.</title>
        <authorList>
            <consortium name="US DOE Joint Genome Institute"/>
            <person name="Copeland A."/>
            <person name="Lucas S."/>
            <person name="Lapidus A."/>
            <person name="Barry K."/>
            <person name="Glavina del Rio T."/>
            <person name="Dalin E."/>
            <person name="Tice H."/>
            <person name="Pitluck S."/>
            <person name="Saunders E."/>
            <person name="Brettin T."/>
            <person name="Bruce D."/>
            <person name="Detter J.C."/>
            <person name="Han C."/>
            <person name="Schmutz J."/>
            <person name="Larimer F."/>
            <person name="Land M."/>
            <person name="Hauser L."/>
            <person name="Kyrpides N."/>
            <person name="Mikhailova N."/>
            <person name="Nelson K."/>
            <person name="Gogarten J.P."/>
            <person name="Noll K."/>
            <person name="Richardson P."/>
        </authorList>
    </citation>
    <scope>NUCLEOTIDE SEQUENCE [LARGE SCALE GENOMIC DNA]</scope>
    <source>
        <strain evidence="8">ATCC 35602 / DSM 5306 / Rt17-B1</strain>
    </source>
</reference>
<dbReference type="RefSeq" id="WP_011994414.1">
    <property type="nucleotide sequence ID" value="NC_009718.1"/>
</dbReference>